<proteinExistence type="predicted"/>
<dbReference type="Proteomes" id="UP000274556">
    <property type="component" value="Unassembled WGS sequence"/>
</dbReference>
<organism evidence="1 2">
    <name type="scientific">Thiocapsa rosea</name>
    <dbReference type="NCBI Taxonomy" id="69360"/>
    <lineage>
        <taxon>Bacteria</taxon>
        <taxon>Pseudomonadati</taxon>
        <taxon>Pseudomonadota</taxon>
        <taxon>Gammaproteobacteria</taxon>
        <taxon>Chromatiales</taxon>
        <taxon>Chromatiaceae</taxon>
        <taxon>Thiocapsa</taxon>
    </lineage>
</organism>
<gene>
    <name evidence="1" type="ORF">BDD21_5562</name>
</gene>
<reference evidence="1 2" key="1">
    <citation type="submission" date="2018-10" db="EMBL/GenBank/DDBJ databases">
        <title>Genomic Encyclopedia of Archaeal and Bacterial Type Strains, Phase II (KMG-II): from individual species to whole genera.</title>
        <authorList>
            <person name="Goeker M."/>
        </authorList>
    </citation>
    <scope>NUCLEOTIDE SEQUENCE [LARGE SCALE GENOMIC DNA]</scope>
    <source>
        <strain evidence="1 2">DSM 235</strain>
    </source>
</reference>
<evidence type="ECO:0000313" key="2">
    <source>
        <dbReference type="Proteomes" id="UP000274556"/>
    </source>
</evidence>
<protein>
    <submittedName>
        <fullName evidence="1">Uncharacterized protein</fullName>
    </submittedName>
</protein>
<dbReference type="AlphaFoldDB" id="A0A495UPS8"/>
<evidence type="ECO:0000313" key="1">
    <source>
        <dbReference type="EMBL" id="RKT38037.1"/>
    </source>
</evidence>
<comment type="caution">
    <text evidence="1">The sequence shown here is derived from an EMBL/GenBank/DDBJ whole genome shotgun (WGS) entry which is preliminary data.</text>
</comment>
<dbReference type="EMBL" id="RBXL01000002">
    <property type="protein sequence ID" value="RKT38037.1"/>
    <property type="molecule type" value="Genomic_DNA"/>
</dbReference>
<name>A0A495UPS8_9GAMM</name>
<keyword evidence="2" id="KW-1185">Reference proteome</keyword>
<sequence length="65" mass="7060">MLPPPRICGVVTPAGLQLRMQLPGPTGSQIAMEKGADLGRANVDRGLETRSTDFTLREGFKRLTH</sequence>
<accession>A0A495UPS8</accession>